<dbReference type="AlphaFoldDB" id="A0A839UUY9"/>
<organism evidence="4 5">
    <name type="scientific">Simiduia aestuariiviva</name>
    <dbReference type="NCBI Taxonomy" id="1510459"/>
    <lineage>
        <taxon>Bacteria</taxon>
        <taxon>Pseudomonadati</taxon>
        <taxon>Pseudomonadota</taxon>
        <taxon>Gammaproteobacteria</taxon>
        <taxon>Cellvibrionales</taxon>
        <taxon>Cellvibrionaceae</taxon>
        <taxon>Simiduia</taxon>
    </lineage>
</organism>
<dbReference type="EMBL" id="JACHXZ010000003">
    <property type="protein sequence ID" value="MBB3169298.1"/>
    <property type="molecule type" value="Genomic_DNA"/>
</dbReference>
<keyword evidence="1" id="KW-0472">Membrane</keyword>
<feature type="domain" description="7 transmembrane helices usually fused to an inactive transglutaminase" evidence="3">
    <location>
        <begin position="260"/>
        <end position="505"/>
    </location>
</feature>
<feature type="transmembrane region" description="Helical" evidence="1">
    <location>
        <begin position="346"/>
        <end position="373"/>
    </location>
</feature>
<feature type="transmembrane region" description="Helical" evidence="1">
    <location>
        <begin position="379"/>
        <end position="402"/>
    </location>
</feature>
<dbReference type="RefSeq" id="WP_183910779.1">
    <property type="nucleotide sequence ID" value="NZ_JACHXZ010000003.1"/>
</dbReference>
<accession>A0A839UUY9</accession>
<feature type="domain" description="Inactive transglutaminase fused to 7 transmembrane helices" evidence="2">
    <location>
        <begin position="24"/>
        <end position="185"/>
    </location>
</feature>
<evidence type="ECO:0000313" key="5">
    <source>
        <dbReference type="Proteomes" id="UP000559987"/>
    </source>
</evidence>
<feature type="transmembrane region" description="Helical" evidence="1">
    <location>
        <begin position="312"/>
        <end position="334"/>
    </location>
</feature>
<reference evidence="4 5" key="1">
    <citation type="submission" date="2020-08" db="EMBL/GenBank/DDBJ databases">
        <title>Genomic Encyclopedia of Type Strains, Phase III (KMG-III): the genomes of soil and plant-associated and newly described type strains.</title>
        <authorList>
            <person name="Whitman W."/>
        </authorList>
    </citation>
    <scope>NUCLEOTIDE SEQUENCE [LARGE SCALE GENOMIC DNA]</scope>
    <source>
        <strain evidence="4 5">CECT 8571</strain>
    </source>
</reference>
<gene>
    <name evidence="4" type="ORF">FHS30_002506</name>
</gene>
<dbReference type="InterPro" id="IPR025840">
    <property type="entry name" value="7TM_transglut"/>
</dbReference>
<evidence type="ECO:0000313" key="4">
    <source>
        <dbReference type="EMBL" id="MBB3169298.1"/>
    </source>
</evidence>
<dbReference type="Pfam" id="PF14402">
    <property type="entry name" value="7TM_transglut"/>
    <property type="match status" value="1"/>
</dbReference>
<sequence>MKARIQLYVVATLLAVIGISGALYKNISLGFPLWPGESRNVWTLQSKINFMPTGDPIEVTLALPEQHGNGIIIDENFSSSGFGFVINEEQGRRYARWSRRDPNNKAEITLHYKMQVVHDNKILSEPPAPEGSPAKPRTYPSERESLRAVYDHLSEMSGTDASFTQLVLSTLNAREKSQDVSFLLSLNNDDTLAVTAKLLAYRGIHFQIVKGVYLQDGRRRANYAQLLEIYSLGQWIQFNPETGERGLPDNFLIWQRGGISMLDVIGGANSNVEFSMVVNTVPARTVAMMQDLSSQATLIDMSIYSLPVEQQGVFKTLLLIPIGALVVVFLRVIVGLPTSGTFMPILIALAFIETGLFAGLPMFVLVVGVGLWIRYYLSHLNLLLVARVSAVIIVVLGLMAFFSIASYKLGIDSAMSVTFFPTIILAWTIERMSTLWEEEGARDVIKQGGGSLVVAVIAYGLMTNSIAKHLTFNFPELTLALLALILIIGQYSGYRLSELYRFRHMVAVQHKQRGQ</sequence>
<dbReference type="Pfam" id="PF14400">
    <property type="entry name" value="Transglut_i_TM"/>
    <property type="match status" value="1"/>
</dbReference>
<evidence type="ECO:0000256" key="1">
    <source>
        <dbReference type="SAM" id="Phobius"/>
    </source>
</evidence>
<evidence type="ECO:0000259" key="3">
    <source>
        <dbReference type="Pfam" id="PF14402"/>
    </source>
</evidence>
<name>A0A839UUY9_9GAMM</name>
<evidence type="ECO:0008006" key="6">
    <source>
        <dbReference type="Google" id="ProtNLM"/>
    </source>
</evidence>
<proteinExistence type="predicted"/>
<keyword evidence="1" id="KW-1133">Transmembrane helix</keyword>
<evidence type="ECO:0000259" key="2">
    <source>
        <dbReference type="Pfam" id="PF14400"/>
    </source>
</evidence>
<feature type="transmembrane region" description="Helical" evidence="1">
    <location>
        <begin position="474"/>
        <end position="494"/>
    </location>
</feature>
<comment type="caution">
    <text evidence="4">The sequence shown here is derived from an EMBL/GenBank/DDBJ whole genome shotgun (WGS) entry which is preliminary data.</text>
</comment>
<dbReference type="InterPro" id="IPR025838">
    <property type="entry name" value="Transglut_i_TM"/>
</dbReference>
<protein>
    <recommendedName>
        <fullName evidence="6">Gonadoliberin III</fullName>
    </recommendedName>
</protein>
<feature type="transmembrane region" description="Helical" evidence="1">
    <location>
        <begin position="449"/>
        <end position="467"/>
    </location>
</feature>
<keyword evidence="5" id="KW-1185">Reference proteome</keyword>
<keyword evidence="1" id="KW-0812">Transmembrane</keyword>
<dbReference type="Proteomes" id="UP000559987">
    <property type="component" value="Unassembled WGS sequence"/>
</dbReference>